<dbReference type="Gene3D" id="3.40.50.1000">
    <property type="entry name" value="HAD superfamily/HAD-like"/>
    <property type="match status" value="1"/>
</dbReference>
<dbReference type="InterPro" id="IPR023214">
    <property type="entry name" value="HAD_sf"/>
</dbReference>
<dbReference type="Pfam" id="PF00702">
    <property type="entry name" value="Hydrolase"/>
    <property type="match status" value="1"/>
</dbReference>
<dbReference type="SUPFAM" id="SSF56784">
    <property type="entry name" value="HAD-like"/>
    <property type="match status" value="1"/>
</dbReference>
<evidence type="ECO:0000313" key="1">
    <source>
        <dbReference type="EMBL" id="OIQ73644.1"/>
    </source>
</evidence>
<reference evidence="1" key="1">
    <citation type="submission" date="2016-10" db="EMBL/GenBank/DDBJ databases">
        <title>Sequence of Gallionella enrichment culture.</title>
        <authorList>
            <person name="Poehlein A."/>
            <person name="Muehling M."/>
            <person name="Daniel R."/>
        </authorList>
    </citation>
    <scope>NUCLEOTIDE SEQUENCE</scope>
</reference>
<gene>
    <name evidence="1" type="primary">yieH_2</name>
    <name evidence="1" type="ORF">GALL_447210</name>
</gene>
<dbReference type="InterPro" id="IPR051806">
    <property type="entry name" value="HAD-like_SPP"/>
</dbReference>
<dbReference type="PANTHER" id="PTHR43481">
    <property type="entry name" value="FRUCTOSE-1-PHOSPHATE PHOSPHATASE"/>
    <property type="match status" value="1"/>
</dbReference>
<name>A0A1J5Q1A3_9ZZZZ</name>
<protein>
    <submittedName>
        <fullName evidence="1">6-phosphogluconate phosphatase</fullName>
        <ecNumber evidence="1">3.1.3.-</ecNumber>
    </submittedName>
</protein>
<dbReference type="InterPro" id="IPR006439">
    <property type="entry name" value="HAD-SF_hydro_IA"/>
</dbReference>
<dbReference type="GO" id="GO:0050308">
    <property type="term" value="F:sugar-phosphatase activity"/>
    <property type="evidence" value="ECO:0007669"/>
    <property type="project" value="TreeGrafter"/>
</dbReference>
<dbReference type="AlphaFoldDB" id="A0A1J5Q1A3"/>
<organism evidence="1">
    <name type="scientific">mine drainage metagenome</name>
    <dbReference type="NCBI Taxonomy" id="410659"/>
    <lineage>
        <taxon>unclassified sequences</taxon>
        <taxon>metagenomes</taxon>
        <taxon>ecological metagenomes</taxon>
    </lineage>
</organism>
<accession>A0A1J5Q1A3</accession>
<dbReference type="InterPro" id="IPR036412">
    <property type="entry name" value="HAD-like_sf"/>
</dbReference>
<comment type="caution">
    <text evidence="1">The sequence shown here is derived from an EMBL/GenBank/DDBJ whole genome shotgun (WGS) entry which is preliminary data.</text>
</comment>
<dbReference type="PANTHER" id="PTHR43481:SF4">
    <property type="entry name" value="GLYCEROL-1-PHOSPHATE PHOSPHOHYDROLASE 1-RELATED"/>
    <property type="match status" value="1"/>
</dbReference>
<sequence length="166" mass="17884">MKVVEEHLGRSLASDWEDTYQHLYREAYVRELQPVDGIIEALDEIKLPTCVASSGSHEKTKLTLGLTGLWPHFAGRIFSASEVKHGKPAPDLFLHAASVLGHEAVQCVVVEDSAPGVQGALAAGMKVIAYAGGVTPRERLEGSGVHLIDNMSQLPHAVSVLLNQRS</sequence>
<keyword evidence="1" id="KW-0378">Hydrolase</keyword>
<dbReference type="Gene3D" id="1.10.150.240">
    <property type="entry name" value="Putative phosphatase, domain 2"/>
    <property type="match status" value="1"/>
</dbReference>
<dbReference type="EC" id="3.1.3.-" evidence="1"/>
<dbReference type="NCBIfam" id="TIGR01509">
    <property type="entry name" value="HAD-SF-IA-v3"/>
    <property type="match status" value="1"/>
</dbReference>
<dbReference type="EMBL" id="MLJW01002794">
    <property type="protein sequence ID" value="OIQ73644.1"/>
    <property type="molecule type" value="Genomic_DNA"/>
</dbReference>
<proteinExistence type="predicted"/>
<dbReference type="InterPro" id="IPR023198">
    <property type="entry name" value="PGP-like_dom2"/>
</dbReference>